<dbReference type="AlphaFoldDB" id="A0AAD8SNX0"/>
<name>A0AAD8SNX0_LOLMU</name>
<feature type="domain" description="BTB" evidence="3">
    <location>
        <begin position="561"/>
        <end position="627"/>
    </location>
</feature>
<dbReference type="InterPro" id="IPR056423">
    <property type="entry name" value="BACK_BPM_SPOP"/>
</dbReference>
<dbReference type="PROSITE" id="PS50097">
    <property type="entry name" value="BTB"/>
    <property type="match status" value="2"/>
</dbReference>
<organism evidence="4 5">
    <name type="scientific">Lolium multiflorum</name>
    <name type="common">Italian ryegrass</name>
    <name type="synonym">Lolium perenne subsp. multiflorum</name>
    <dbReference type="NCBI Taxonomy" id="4521"/>
    <lineage>
        <taxon>Eukaryota</taxon>
        <taxon>Viridiplantae</taxon>
        <taxon>Streptophyta</taxon>
        <taxon>Embryophyta</taxon>
        <taxon>Tracheophyta</taxon>
        <taxon>Spermatophyta</taxon>
        <taxon>Magnoliopsida</taxon>
        <taxon>Liliopsida</taxon>
        <taxon>Poales</taxon>
        <taxon>Poaceae</taxon>
        <taxon>BOP clade</taxon>
        <taxon>Pooideae</taxon>
        <taxon>Poodae</taxon>
        <taxon>Poeae</taxon>
        <taxon>Poeae Chloroplast Group 2 (Poeae type)</taxon>
        <taxon>Loliodinae</taxon>
        <taxon>Loliinae</taxon>
        <taxon>Lolium</taxon>
    </lineage>
</organism>
<comment type="pathway">
    <text evidence="1">Protein modification; protein ubiquitination.</text>
</comment>
<dbReference type="InterPro" id="IPR045005">
    <property type="entry name" value="BPM1-6"/>
</dbReference>
<protein>
    <recommendedName>
        <fullName evidence="3">BTB domain-containing protein</fullName>
    </recommendedName>
</protein>
<proteinExistence type="inferred from homology"/>
<dbReference type="EMBL" id="JAUUTY010000003">
    <property type="protein sequence ID" value="KAK1661140.1"/>
    <property type="molecule type" value="Genomic_DNA"/>
</dbReference>
<comment type="caution">
    <text evidence="4">The sequence shown here is derived from an EMBL/GenBank/DDBJ whole genome shotgun (WGS) entry which is preliminary data.</text>
</comment>
<dbReference type="InterPro" id="IPR000210">
    <property type="entry name" value="BTB/POZ_dom"/>
</dbReference>
<dbReference type="InterPro" id="IPR008974">
    <property type="entry name" value="TRAF-like"/>
</dbReference>
<gene>
    <name evidence="4" type="ORF">QYE76_049299</name>
</gene>
<dbReference type="CDD" id="cd00121">
    <property type="entry name" value="MATH"/>
    <property type="match status" value="2"/>
</dbReference>
<dbReference type="SUPFAM" id="SSF49599">
    <property type="entry name" value="TRAF domain-like"/>
    <property type="match status" value="2"/>
</dbReference>
<dbReference type="SMART" id="SM00225">
    <property type="entry name" value="BTB"/>
    <property type="match status" value="2"/>
</dbReference>
<keyword evidence="5" id="KW-1185">Reference proteome</keyword>
<dbReference type="Gene3D" id="2.60.210.10">
    <property type="entry name" value="Apoptosis, Tumor Necrosis Factor Receptor Associated Protein 2, Chain A"/>
    <property type="match status" value="2"/>
</dbReference>
<evidence type="ECO:0000313" key="4">
    <source>
        <dbReference type="EMBL" id="KAK1661140.1"/>
    </source>
</evidence>
<dbReference type="PANTHER" id="PTHR26379:SF493">
    <property type="entry name" value="BTB DOMAIN-CONTAINING PROTEIN"/>
    <property type="match status" value="1"/>
</dbReference>
<accession>A0AAD8SNX0</accession>
<feature type="domain" description="BTB" evidence="3">
    <location>
        <begin position="172"/>
        <end position="239"/>
    </location>
</feature>
<dbReference type="PANTHER" id="PTHR26379">
    <property type="entry name" value="BTB/POZ AND MATH DOMAIN-CONTAINING PROTEIN 1"/>
    <property type="match status" value="1"/>
</dbReference>
<dbReference type="Gene3D" id="3.30.710.10">
    <property type="entry name" value="Potassium Channel Kv1.1, Chain A"/>
    <property type="match status" value="2"/>
</dbReference>
<evidence type="ECO:0000313" key="5">
    <source>
        <dbReference type="Proteomes" id="UP001231189"/>
    </source>
</evidence>
<reference evidence="4" key="1">
    <citation type="submission" date="2023-07" db="EMBL/GenBank/DDBJ databases">
        <title>A chromosome-level genome assembly of Lolium multiflorum.</title>
        <authorList>
            <person name="Chen Y."/>
            <person name="Copetti D."/>
            <person name="Kolliker R."/>
            <person name="Studer B."/>
        </authorList>
    </citation>
    <scope>NUCLEOTIDE SEQUENCE</scope>
    <source>
        <strain evidence="4">02402/16</strain>
        <tissue evidence="4">Leaf</tissue>
    </source>
</reference>
<dbReference type="InterPro" id="IPR011333">
    <property type="entry name" value="SKP1/BTB/POZ_sf"/>
</dbReference>
<evidence type="ECO:0000256" key="1">
    <source>
        <dbReference type="ARBA" id="ARBA00004906"/>
    </source>
</evidence>
<evidence type="ECO:0000259" key="3">
    <source>
        <dbReference type="PROSITE" id="PS50097"/>
    </source>
</evidence>
<dbReference type="Pfam" id="PF24570">
    <property type="entry name" value="BACK_BPM_SPOP"/>
    <property type="match status" value="1"/>
</dbReference>
<comment type="similarity">
    <text evidence="2">Belongs to the Tdpoz family.</text>
</comment>
<dbReference type="Gene3D" id="1.25.40.420">
    <property type="match status" value="1"/>
</dbReference>
<dbReference type="SUPFAM" id="SSF54695">
    <property type="entry name" value="POZ domain"/>
    <property type="match status" value="2"/>
</dbReference>
<dbReference type="Pfam" id="PF00651">
    <property type="entry name" value="BTB"/>
    <property type="match status" value="2"/>
</dbReference>
<dbReference type="GO" id="GO:0016567">
    <property type="term" value="P:protein ubiquitination"/>
    <property type="evidence" value="ECO:0007669"/>
    <property type="project" value="InterPro"/>
</dbReference>
<dbReference type="Proteomes" id="UP001231189">
    <property type="component" value="Unassembled WGS sequence"/>
</dbReference>
<evidence type="ECO:0000256" key="2">
    <source>
        <dbReference type="ARBA" id="ARBA00010846"/>
    </source>
</evidence>
<dbReference type="InterPro" id="IPR002083">
    <property type="entry name" value="MATH/TRAF_dom"/>
</dbReference>
<sequence>MPPPPSSFVRAEHEFRIVGYSTASENHYSILSGAFQIGGHTWALDCGFNMGEHLVLVFLELLTPYIAEDLVVAKAGLRIEDPLGRLPAIEWHSEEPHTFTAGSRSWKLSVPDEFHGNESRYVQDDRLTILCTVEVLQEEHDSTIDIRKLLLLPSEPEPKSESERRRHACMLPDVTFVVEQTEIPAHRLVLALRSPVFAAELLGEMRESTARRVRVDDMRASTFRAMIRFIYTDELPIKAITNDASQCACKDKCAAKRRRVAMACDLLAAADRYDLEKLRLMCEEVLYESMDAASVMPTLLVAHGRYNCRQLEASCIDYLASDADVYASVVRATDEYRKLEESCNSLVVEVMDKVATQRLADSSSSFDTARNPRRAKKMSVSTYDASKVVSGTHEMRIPNFGALYRKKRRTYGAGREIQSNTFEIDGYDWKLVVDPAGKNPENEECVYVSAELFTDPGTAGVRASVCFWMDGPNGQDEPTEKDYEQHIFTRYAQSYGNDVIATKDAEQRFLAHDGSLTIRCSIIVTNNSCIATGTPTACGVGAPPPSIVRHLKELLASEKGSDVKFLVENREIRAHKLLIAARCPVLYEMVVGVANKADHFVPVDDMKAVVFEAMLHFIYTGELPPMEHLALATSSGTKDISFAMKEITLASSSSVEGGLLIVGDIMAAACKFSLDTMKAKCETLLAGSIKKENAESMLTLARQHSCSKLEDYCAQFLLSGYVTHYRERAEHDMLERIRSSFFM</sequence>